<evidence type="ECO:0000256" key="1">
    <source>
        <dbReference type="SAM" id="MobiDB-lite"/>
    </source>
</evidence>
<dbReference type="RefSeq" id="WP_219851052.1">
    <property type="nucleotide sequence ID" value="NZ_CP059491.1"/>
</dbReference>
<dbReference type="InterPro" id="IPR011335">
    <property type="entry name" value="Restrct_endonuc-II-like"/>
</dbReference>
<reference evidence="4" key="1">
    <citation type="submission" date="2020-07" db="EMBL/GenBank/DDBJ databases">
        <title>novel species isolated from the respiratory tract of Marmot.</title>
        <authorList>
            <person name="Zhang G."/>
        </authorList>
    </citation>
    <scope>NUCLEOTIDE SEQUENCE [LARGE SCALE GENOMIC DNA]</scope>
    <source>
        <strain evidence="4">686</strain>
    </source>
</reference>
<evidence type="ECO:0000259" key="2">
    <source>
        <dbReference type="Pfam" id="PF18741"/>
    </source>
</evidence>
<proteinExistence type="predicted"/>
<dbReference type="Gene3D" id="3.40.960.10">
    <property type="entry name" value="VSR Endonuclease"/>
    <property type="match status" value="1"/>
</dbReference>
<evidence type="ECO:0000313" key="3">
    <source>
        <dbReference type="EMBL" id="QMT02846.1"/>
    </source>
</evidence>
<dbReference type="Pfam" id="PF18741">
    <property type="entry name" value="MTES_1575"/>
    <property type="match status" value="1"/>
</dbReference>
<protein>
    <submittedName>
        <fullName evidence="3">DUF559 domain-containing protein</fullName>
    </submittedName>
</protein>
<dbReference type="EMBL" id="CP059491">
    <property type="protein sequence ID" value="QMT02846.1"/>
    <property type="molecule type" value="Genomic_DNA"/>
</dbReference>
<organism evidence="3 4">
    <name type="scientific">Gordonia jinghuaiqii</name>
    <dbReference type="NCBI Taxonomy" id="2758710"/>
    <lineage>
        <taxon>Bacteria</taxon>
        <taxon>Bacillati</taxon>
        <taxon>Actinomycetota</taxon>
        <taxon>Actinomycetes</taxon>
        <taxon>Mycobacteriales</taxon>
        <taxon>Gordoniaceae</taxon>
        <taxon>Gordonia</taxon>
    </lineage>
</organism>
<dbReference type="SUPFAM" id="SSF52980">
    <property type="entry name" value="Restriction endonuclease-like"/>
    <property type="match status" value="1"/>
</dbReference>
<dbReference type="Proteomes" id="UP000515663">
    <property type="component" value="Chromosome"/>
</dbReference>
<evidence type="ECO:0000313" key="4">
    <source>
        <dbReference type="Proteomes" id="UP000515663"/>
    </source>
</evidence>
<dbReference type="KEGG" id="gji:H1R19_06885"/>
<keyword evidence="4" id="KW-1185">Reference proteome</keyword>
<gene>
    <name evidence="3" type="ORF">H1R19_06885</name>
</gene>
<accession>A0A7D7QRI3</accession>
<dbReference type="InterPro" id="IPR049468">
    <property type="entry name" value="Restrct_endonuc-II-like_dom"/>
</dbReference>
<feature type="domain" description="Restriction endonuclease type II-like" evidence="2">
    <location>
        <begin position="177"/>
        <end position="264"/>
    </location>
</feature>
<name>A0A7D7QRI3_9ACTN</name>
<feature type="region of interest" description="Disordered" evidence="1">
    <location>
        <begin position="88"/>
        <end position="113"/>
    </location>
</feature>
<sequence>MDAHTQTRLDRGVASSSTLQKLGITRTRLRRLMKDNTLRKIRRGWYATADAHPTVVAAVAAGGVLTCVDALRLHNVWVPPTGTTVHVRGTEDSQRGSSNFCRRHGRPPAATSAVDDLPTALQYAVRCLDHEGIVVVLDSILNKKLTNREELAAALRDCPRAIRDLLDKCDLAESGTESMVRLRLRARNITVSTQVTITGVGRVDLLVGNRLIIEVDGMEYHASRTQFERDRERDRIAVELGYVVIRLTYNQVVYQWEQAEASILTLIRRREHLRRTGVDPVVGTNPT</sequence>
<dbReference type="AlphaFoldDB" id="A0A7D7QRI3"/>